<feature type="transmembrane region" description="Helical" evidence="2">
    <location>
        <begin position="209"/>
        <end position="231"/>
    </location>
</feature>
<feature type="region of interest" description="Disordered" evidence="1">
    <location>
        <begin position="246"/>
        <end position="317"/>
    </location>
</feature>
<feature type="compositionally biased region" description="Low complexity" evidence="1">
    <location>
        <begin position="115"/>
        <end position="125"/>
    </location>
</feature>
<feature type="compositionally biased region" description="Polar residues" evidence="1">
    <location>
        <begin position="428"/>
        <end position="449"/>
    </location>
</feature>
<feature type="region of interest" description="Disordered" evidence="1">
    <location>
        <begin position="347"/>
        <end position="449"/>
    </location>
</feature>
<sequence length="449" mass="47870">MSIIPVIHDHRAERKRKGRNLKARGGERESMDNEKVENGSGNRPRGEPDPPKPTVTMTIWVDVKSGTTYTRDPSLSSTTPGLQSPPQIPAILRTSSSSLSTTTNSPTTPDQGNNAPPLLATAPPTLLTGLTTGVAASTPSLAPAATNLARTSSNPSSSSSSMPAYPPVPAASELARPDSGNAQEEVTKPSATAGASTTSGPTITTGVEAVIISVSVVLAFGALIFLTWHFVYKKSKNRKIAADLASRGAPSGENPPIGGGPQMSSLPSATGPSFPAYLPPRMPERTVQNDNPFVDPSNPFADPTRKSTLTNNAIEREERLGYVRPELLAPREMHGGLMRSATRQQGIDMQPNGNHIRSASGNEGSGYGDADSSSNANTNVNEHLPASRAYPNAQLPVMPDERWNQPLDTRFAQATYSAEPEPEPETQARYQTQSQWVNDQTYRGQDNRF</sequence>
<protein>
    <submittedName>
        <fullName evidence="3">Uncharacterized protein</fullName>
    </submittedName>
</protein>
<feature type="compositionally biased region" description="Basic residues" evidence="1">
    <location>
        <begin position="13"/>
        <end position="22"/>
    </location>
</feature>
<evidence type="ECO:0000256" key="2">
    <source>
        <dbReference type="SAM" id="Phobius"/>
    </source>
</evidence>
<dbReference type="HOGENOM" id="CLU_609847_0_0_1"/>
<evidence type="ECO:0000256" key="1">
    <source>
        <dbReference type="SAM" id="MobiDB-lite"/>
    </source>
</evidence>
<feature type="compositionally biased region" description="Low complexity" evidence="1">
    <location>
        <begin position="145"/>
        <end position="163"/>
    </location>
</feature>
<proteinExistence type="predicted"/>
<feature type="compositionally biased region" description="Polar residues" evidence="1">
    <location>
        <begin position="371"/>
        <end position="381"/>
    </location>
</feature>
<feature type="compositionally biased region" description="Low complexity" evidence="1">
    <location>
        <begin position="94"/>
        <end position="108"/>
    </location>
</feature>
<feature type="compositionally biased region" description="Polar residues" evidence="1">
    <location>
        <begin position="262"/>
        <end position="271"/>
    </location>
</feature>
<reference evidence="3 4" key="1">
    <citation type="journal article" date="2012" name="BMC Genomics">
        <title>Sequencing the genome of Marssonina brunnea reveals fungus-poplar co-evolution.</title>
        <authorList>
            <person name="Zhu S."/>
            <person name="Cao Y.-Z."/>
            <person name="Jiang C."/>
            <person name="Tan B.-Y."/>
            <person name="Wang Z."/>
            <person name="Feng S."/>
            <person name="Zhang L."/>
            <person name="Su X.-H."/>
            <person name="Brejova B."/>
            <person name="Vinar T."/>
            <person name="Xu M."/>
            <person name="Wang M.-X."/>
            <person name="Zhang S.-G."/>
            <person name="Huang M.-R."/>
            <person name="Wu R."/>
            <person name="Zhou Y."/>
        </authorList>
    </citation>
    <scope>NUCLEOTIDE SEQUENCE [LARGE SCALE GENOMIC DNA]</scope>
    <source>
        <strain evidence="3 4">MB_m1</strain>
    </source>
</reference>
<gene>
    <name evidence="3" type="ORF">MBM_02450</name>
</gene>
<keyword evidence="2" id="KW-0812">Transmembrane</keyword>
<evidence type="ECO:0000313" key="3">
    <source>
        <dbReference type="EMBL" id="EKD19213.1"/>
    </source>
</evidence>
<name>K1XEE4_MARBU</name>
<dbReference type="EMBL" id="JH921431">
    <property type="protein sequence ID" value="EKD19213.1"/>
    <property type="molecule type" value="Genomic_DNA"/>
</dbReference>
<accession>K1XEE4</accession>
<dbReference type="AlphaFoldDB" id="K1XEE4"/>
<dbReference type="Proteomes" id="UP000006753">
    <property type="component" value="Unassembled WGS sequence"/>
</dbReference>
<feature type="compositionally biased region" description="Polar residues" evidence="1">
    <location>
        <begin position="347"/>
        <end position="362"/>
    </location>
</feature>
<dbReference type="GeneID" id="18758385"/>
<keyword evidence="2" id="KW-1133">Transmembrane helix</keyword>
<feature type="compositionally biased region" description="Basic and acidic residues" evidence="1">
    <location>
        <begin position="24"/>
        <end position="37"/>
    </location>
</feature>
<feature type="compositionally biased region" description="Polar residues" evidence="1">
    <location>
        <begin position="65"/>
        <end position="85"/>
    </location>
</feature>
<evidence type="ECO:0000313" key="4">
    <source>
        <dbReference type="Proteomes" id="UP000006753"/>
    </source>
</evidence>
<organism evidence="3 4">
    <name type="scientific">Marssonina brunnea f. sp. multigermtubi (strain MB_m1)</name>
    <name type="common">Marssonina leaf spot fungus</name>
    <dbReference type="NCBI Taxonomy" id="1072389"/>
    <lineage>
        <taxon>Eukaryota</taxon>
        <taxon>Fungi</taxon>
        <taxon>Dikarya</taxon>
        <taxon>Ascomycota</taxon>
        <taxon>Pezizomycotina</taxon>
        <taxon>Leotiomycetes</taxon>
        <taxon>Helotiales</taxon>
        <taxon>Drepanopezizaceae</taxon>
        <taxon>Drepanopeziza</taxon>
    </lineage>
</organism>
<feature type="region of interest" description="Disordered" evidence="1">
    <location>
        <begin position="145"/>
        <end position="202"/>
    </location>
</feature>
<dbReference type="InParanoid" id="K1XEE4"/>
<keyword evidence="4" id="KW-1185">Reference proteome</keyword>
<feature type="compositionally biased region" description="Low complexity" evidence="1">
    <location>
        <begin position="188"/>
        <end position="202"/>
    </location>
</feature>
<feature type="region of interest" description="Disordered" evidence="1">
    <location>
        <begin position="1"/>
        <end position="125"/>
    </location>
</feature>
<dbReference type="KEGG" id="mbe:MBM_02450"/>
<keyword evidence="2" id="KW-0472">Membrane</keyword>
<dbReference type="OrthoDB" id="3561957at2759"/>